<sequence length="521" mass="55255">MAGSKALLQVLPRTAKALVVEGVACPIAVPAHVESLTAKGCSVSCLRPLPPRLQELRLLRCTHFGEPESKSGHVAASAEHHQQRGFLLRLPDLRVLEVDSFTFNEPLGQPLPPRLRALRLRCAAFARALPPLPPALQELRGTHPSGDAEDADYDERKPLHSAWAGTIGALPPGLRVLHLGGAFEGPLPPLLPLGLRELALGAEYTCALPPALPPALETLRLGACTGSDTLPPLPDTLLELVVSPHHRLPTRLPPHLRTLDTRGCGGGGGGGATQRPRPADDALPPRLQHYAVDTVEFDEVRPPPLPRALRSLGGGARHKLRLPAAPLPRWLRALSVRCTPACAVDLPGLLPRTLERLDLDCACEIHAGACRSGACSGALGLSFAPCAALATLNLNVRALPPRLRALDLRGAALDGCALPPTLRALRIDSWTHLISNRDFGVTWSASSRGAVPCALRLPPLLRVVWAGGSIGLPLPLPPLPFATVFADEVSGAREHVAPGMCRAASVFSSDDAAEVSFERLF</sequence>
<dbReference type="Gene3D" id="3.80.10.10">
    <property type="entry name" value="Ribonuclease Inhibitor"/>
    <property type="match status" value="1"/>
</dbReference>
<reference evidence="2" key="1">
    <citation type="submission" date="2021-02" db="EMBL/GenBank/DDBJ databases">
        <title>First Annotated Genome of the Yellow-green Alga Tribonema minus.</title>
        <authorList>
            <person name="Mahan K.M."/>
        </authorList>
    </citation>
    <scope>NUCLEOTIDE SEQUENCE</scope>
    <source>
        <strain evidence="2">UTEX B ZZ1240</strain>
    </source>
</reference>
<feature type="region of interest" description="Disordered" evidence="1">
    <location>
        <begin position="249"/>
        <end position="284"/>
    </location>
</feature>
<gene>
    <name evidence="2" type="ORF">JKP88DRAFT_285143</name>
</gene>
<proteinExistence type="predicted"/>
<dbReference type="InterPro" id="IPR032675">
    <property type="entry name" value="LRR_dom_sf"/>
</dbReference>
<comment type="caution">
    <text evidence="2">The sequence shown here is derived from an EMBL/GenBank/DDBJ whole genome shotgun (WGS) entry which is preliminary data.</text>
</comment>
<evidence type="ECO:0000256" key="1">
    <source>
        <dbReference type="SAM" id="MobiDB-lite"/>
    </source>
</evidence>
<feature type="compositionally biased region" description="Gly residues" evidence="1">
    <location>
        <begin position="263"/>
        <end position="272"/>
    </location>
</feature>
<dbReference type="SUPFAM" id="SSF52058">
    <property type="entry name" value="L domain-like"/>
    <property type="match status" value="1"/>
</dbReference>
<dbReference type="EMBL" id="JAFCMP010000019">
    <property type="protein sequence ID" value="KAG5191478.1"/>
    <property type="molecule type" value="Genomic_DNA"/>
</dbReference>
<keyword evidence="3" id="KW-1185">Reference proteome</keyword>
<dbReference type="AlphaFoldDB" id="A0A835ZMJ7"/>
<dbReference type="Proteomes" id="UP000664859">
    <property type="component" value="Unassembled WGS sequence"/>
</dbReference>
<accession>A0A835ZMJ7</accession>
<evidence type="ECO:0000313" key="2">
    <source>
        <dbReference type="EMBL" id="KAG5191478.1"/>
    </source>
</evidence>
<organism evidence="2 3">
    <name type="scientific">Tribonema minus</name>
    <dbReference type="NCBI Taxonomy" id="303371"/>
    <lineage>
        <taxon>Eukaryota</taxon>
        <taxon>Sar</taxon>
        <taxon>Stramenopiles</taxon>
        <taxon>Ochrophyta</taxon>
        <taxon>PX clade</taxon>
        <taxon>Xanthophyceae</taxon>
        <taxon>Tribonematales</taxon>
        <taxon>Tribonemataceae</taxon>
        <taxon>Tribonema</taxon>
    </lineage>
</organism>
<evidence type="ECO:0000313" key="3">
    <source>
        <dbReference type="Proteomes" id="UP000664859"/>
    </source>
</evidence>
<name>A0A835ZMJ7_9STRA</name>
<protein>
    <submittedName>
        <fullName evidence="2">Uncharacterized protein</fullName>
    </submittedName>
</protein>